<dbReference type="GO" id="GO:0005829">
    <property type="term" value="C:cytosol"/>
    <property type="evidence" value="ECO:0007669"/>
    <property type="project" value="TreeGrafter"/>
</dbReference>
<dbReference type="InterPro" id="IPR011576">
    <property type="entry name" value="Pyridox_Oxase_N"/>
</dbReference>
<feature type="domain" description="DUF2470" evidence="3">
    <location>
        <begin position="5"/>
        <end position="71"/>
    </location>
</feature>
<protein>
    <submittedName>
        <fullName evidence="4">Pyridoxamine 5'-phosphate oxidase</fullName>
    </submittedName>
</protein>
<dbReference type="AlphaFoldDB" id="A0A2S9SJH5"/>
<dbReference type="PANTHER" id="PTHR35176">
    <property type="entry name" value="HEME OXYGENASE HI_0854-RELATED"/>
    <property type="match status" value="1"/>
</dbReference>
<dbReference type="Gene3D" id="3.20.180.10">
    <property type="entry name" value="PNP-oxidase-like"/>
    <property type="match status" value="1"/>
</dbReference>
<dbReference type="InterPro" id="IPR012349">
    <property type="entry name" value="Split_barrel_FMN-bd"/>
</dbReference>
<sequence length="257" mass="29053">MDFNRIINHMNDHHQDDMAALCKKFGGEKEITDVTLVNVDFAGLDFKYNGGKTLRVEFPQQADAGSIKQAIINLCVENKPVANYDRIKAKIDEFRQEFKSCVLATLDKDGLPMASYAPIISLDGKYYIYISAIAEHYDNLKRNPNQVEVMFLEDENKAKSIIVRTRLRYKASARFIPREDPIVEKVLDKLAETMNDVGGIKTIREFTDFDLVELTFGTGRFVRGFGQAYLIDANGEISHIGVKGNPHEKKAINNIVS</sequence>
<dbReference type="InterPro" id="IPR019595">
    <property type="entry name" value="DUF2470"/>
</dbReference>
<dbReference type="Pfam" id="PF01243">
    <property type="entry name" value="PNPOx_N"/>
    <property type="match status" value="1"/>
</dbReference>
<dbReference type="InterPro" id="IPR052019">
    <property type="entry name" value="F420H2_bilvrd_red/Heme_oxyg"/>
</dbReference>
<reference evidence="4" key="1">
    <citation type="submission" date="2017-04" db="EMBL/GenBank/DDBJ databases">
        <title>Haemophilus influenzae in COPD genome sequencing project.</title>
        <authorList>
            <person name="Murphy T.F."/>
            <person name="Kong Y."/>
            <person name="Nadendla S."/>
            <person name="Tettelin H."/>
            <person name="Pettigrew M."/>
        </authorList>
    </citation>
    <scope>NUCLEOTIDE SEQUENCE [LARGE SCALE GENOMIC DNA]</scope>
    <source>
        <strain evidence="4">39P1H1</strain>
    </source>
</reference>
<dbReference type="EMBL" id="NEBD01000008">
    <property type="protein sequence ID" value="PRJ26560.1"/>
    <property type="molecule type" value="Genomic_DNA"/>
</dbReference>
<proteinExistence type="predicted"/>
<gene>
    <name evidence="4" type="ORF">BV056_00266</name>
</gene>
<organism evidence="4">
    <name type="scientific">Haemophilus influenzae</name>
    <dbReference type="NCBI Taxonomy" id="727"/>
    <lineage>
        <taxon>Bacteria</taxon>
        <taxon>Pseudomonadati</taxon>
        <taxon>Pseudomonadota</taxon>
        <taxon>Gammaproteobacteria</taxon>
        <taxon>Pasteurellales</taxon>
        <taxon>Pasteurellaceae</taxon>
        <taxon>Haemophilus</taxon>
    </lineage>
</organism>
<comment type="caution">
    <text evidence="4">The sequence shown here is derived from an EMBL/GenBank/DDBJ whole genome shotgun (WGS) entry which is preliminary data.</text>
</comment>
<dbReference type="NCBIfam" id="TIGR04109">
    <property type="entry name" value="heme_ox_HugZ"/>
    <property type="match status" value="1"/>
</dbReference>
<dbReference type="PANTHER" id="PTHR35176:SF6">
    <property type="entry name" value="HEME OXYGENASE HI_0854-RELATED"/>
    <property type="match status" value="1"/>
</dbReference>
<dbReference type="InterPro" id="IPR037119">
    <property type="entry name" value="Haem_oxidase_HugZ-like_sf"/>
</dbReference>
<evidence type="ECO:0000259" key="2">
    <source>
        <dbReference type="Pfam" id="PF01243"/>
    </source>
</evidence>
<dbReference type="GO" id="GO:0016627">
    <property type="term" value="F:oxidoreductase activity, acting on the CH-CH group of donors"/>
    <property type="evidence" value="ECO:0007669"/>
    <property type="project" value="TreeGrafter"/>
</dbReference>
<keyword evidence="1" id="KW-0560">Oxidoreductase</keyword>
<dbReference type="RefSeq" id="WP_105887848.1">
    <property type="nucleotide sequence ID" value="NZ_CP135820.1"/>
</dbReference>
<feature type="domain" description="Pyridoxamine 5'-phosphate oxidase N-terminal" evidence="2">
    <location>
        <begin position="88"/>
        <end position="222"/>
    </location>
</feature>
<dbReference type="Pfam" id="PF10615">
    <property type="entry name" value="DUF2470"/>
    <property type="match status" value="1"/>
</dbReference>
<evidence type="ECO:0000313" key="4">
    <source>
        <dbReference type="EMBL" id="PRJ26560.1"/>
    </source>
</evidence>
<name>A0A2S9SJH5_HAEIF</name>
<dbReference type="Gene3D" id="2.30.110.10">
    <property type="entry name" value="Electron Transport, Fmn-binding Protein, Chain A"/>
    <property type="match status" value="1"/>
</dbReference>
<dbReference type="SUPFAM" id="SSF50475">
    <property type="entry name" value="FMN-binding split barrel"/>
    <property type="match status" value="2"/>
</dbReference>
<dbReference type="InterPro" id="IPR026324">
    <property type="entry name" value="Haem_oxygenase_HugZ"/>
</dbReference>
<dbReference type="GO" id="GO:0070967">
    <property type="term" value="F:coenzyme F420 binding"/>
    <property type="evidence" value="ECO:0007669"/>
    <property type="project" value="TreeGrafter"/>
</dbReference>
<accession>A0A2S9SJH5</accession>
<evidence type="ECO:0000256" key="1">
    <source>
        <dbReference type="ARBA" id="ARBA00023002"/>
    </source>
</evidence>
<evidence type="ECO:0000259" key="3">
    <source>
        <dbReference type="Pfam" id="PF10615"/>
    </source>
</evidence>